<evidence type="ECO:0000313" key="2">
    <source>
        <dbReference type="Proteomes" id="UP000567795"/>
    </source>
</evidence>
<gene>
    <name evidence="1" type="ORF">FHU37_001707</name>
</gene>
<proteinExistence type="predicted"/>
<accession>A0A852ZVF3</accession>
<dbReference type="Proteomes" id="UP000567795">
    <property type="component" value="Unassembled WGS sequence"/>
</dbReference>
<protein>
    <submittedName>
        <fullName evidence="1">Uncharacterized protein</fullName>
    </submittedName>
</protein>
<dbReference type="EMBL" id="JACBZD010000001">
    <property type="protein sequence ID" value="NYI04764.1"/>
    <property type="molecule type" value="Genomic_DNA"/>
</dbReference>
<organism evidence="1 2">
    <name type="scientific">Allostreptomyces psammosilenae</name>
    <dbReference type="NCBI Taxonomy" id="1892865"/>
    <lineage>
        <taxon>Bacteria</taxon>
        <taxon>Bacillati</taxon>
        <taxon>Actinomycetota</taxon>
        <taxon>Actinomycetes</taxon>
        <taxon>Kitasatosporales</taxon>
        <taxon>Streptomycetaceae</taxon>
        <taxon>Allostreptomyces</taxon>
    </lineage>
</organism>
<dbReference type="AlphaFoldDB" id="A0A852ZVF3"/>
<comment type="caution">
    <text evidence="1">The sequence shown here is derived from an EMBL/GenBank/DDBJ whole genome shotgun (WGS) entry which is preliminary data.</text>
</comment>
<name>A0A852ZVF3_9ACTN</name>
<keyword evidence="2" id="KW-1185">Reference proteome</keyword>
<sequence length="70" mass="8127">MGRWEVLFETQDEPEWRAYIHRLKASDTQIDWSAVRLDTFCGRLAQPTTYRLSHFVPIPSPVPGQDASHD</sequence>
<reference evidence="1 2" key="1">
    <citation type="submission" date="2020-07" db="EMBL/GenBank/DDBJ databases">
        <title>Sequencing the genomes of 1000 actinobacteria strains.</title>
        <authorList>
            <person name="Klenk H.-P."/>
        </authorList>
    </citation>
    <scope>NUCLEOTIDE SEQUENCE [LARGE SCALE GENOMIC DNA]</scope>
    <source>
        <strain evidence="1 2">DSM 42178</strain>
    </source>
</reference>
<evidence type="ECO:0000313" key="1">
    <source>
        <dbReference type="EMBL" id="NYI04764.1"/>
    </source>
</evidence>